<accession>A0A084UBF5</accession>
<reference evidence="1 2" key="1">
    <citation type="submission" date="2014-05" db="EMBL/GenBank/DDBJ databases">
        <title>Draft Genome Sequence of Nitratireductor basaltis Strain UMTGB225, A Marine Bacterium Isolated from Green Barrel Tunicate.</title>
        <authorList>
            <person name="Gan H.Y."/>
        </authorList>
    </citation>
    <scope>NUCLEOTIDE SEQUENCE [LARGE SCALE GENOMIC DNA]</scope>
    <source>
        <strain evidence="1 2">UMTGB225</strain>
    </source>
</reference>
<dbReference type="AlphaFoldDB" id="A0A084UBF5"/>
<name>A0A084UBF5_9HYPH</name>
<keyword evidence="2" id="KW-1185">Reference proteome</keyword>
<proteinExistence type="predicted"/>
<dbReference type="STRING" id="472175.EL18_01322"/>
<organism evidence="1 2">
    <name type="scientific">Nitratireductor basaltis</name>
    <dbReference type="NCBI Taxonomy" id="472175"/>
    <lineage>
        <taxon>Bacteria</taxon>
        <taxon>Pseudomonadati</taxon>
        <taxon>Pseudomonadota</taxon>
        <taxon>Alphaproteobacteria</taxon>
        <taxon>Hyphomicrobiales</taxon>
        <taxon>Phyllobacteriaceae</taxon>
        <taxon>Nitratireductor</taxon>
    </lineage>
</organism>
<dbReference type="OrthoDB" id="8371972at2"/>
<comment type="caution">
    <text evidence="1">The sequence shown here is derived from an EMBL/GenBank/DDBJ whole genome shotgun (WGS) entry which is preliminary data.</text>
</comment>
<dbReference type="PATRIC" id="fig|472175.3.peg.1335"/>
<dbReference type="EMBL" id="JMQM01000001">
    <property type="protein sequence ID" value="KFB10291.1"/>
    <property type="molecule type" value="Genomic_DNA"/>
</dbReference>
<dbReference type="RefSeq" id="WP_036480950.1">
    <property type="nucleotide sequence ID" value="NZ_JMQM01000001.1"/>
</dbReference>
<sequence length="71" mass="8316">MADVSTELVYEVLKQVQQEIRNLRDGQNEVRQELISIRGQLISINQDTSNIYGMLSRQDGRLDKIERRLEL</sequence>
<gene>
    <name evidence="1" type="ORF">EL18_01322</name>
</gene>
<evidence type="ECO:0000313" key="1">
    <source>
        <dbReference type="EMBL" id="KFB10291.1"/>
    </source>
</evidence>
<protein>
    <submittedName>
        <fullName evidence="1">Uncharacterized protein</fullName>
    </submittedName>
</protein>
<dbReference type="Proteomes" id="UP000053675">
    <property type="component" value="Unassembled WGS sequence"/>
</dbReference>
<evidence type="ECO:0000313" key="2">
    <source>
        <dbReference type="Proteomes" id="UP000053675"/>
    </source>
</evidence>